<dbReference type="InterPro" id="IPR015424">
    <property type="entry name" value="PyrdxlP-dep_Trfase"/>
</dbReference>
<dbReference type="GO" id="GO:0008483">
    <property type="term" value="F:transaminase activity"/>
    <property type="evidence" value="ECO:0007669"/>
    <property type="project" value="UniProtKB-KW"/>
</dbReference>
<dbReference type="InterPro" id="IPR015421">
    <property type="entry name" value="PyrdxlP-dep_Trfase_major"/>
</dbReference>
<dbReference type="Gene3D" id="3.90.1150.10">
    <property type="entry name" value="Aspartate Aminotransferase, domain 1"/>
    <property type="match status" value="1"/>
</dbReference>
<dbReference type="PANTHER" id="PTHR30244">
    <property type="entry name" value="TRANSAMINASE"/>
    <property type="match status" value="1"/>
</dbReference>
<dbReference type="Gene3D" id="3.40.640.10">
    <property type="entry name" value="Type I PLP-dependent aspartate aminotransferase-like (Major domain)"/>
    <property type="match status" value="1"/>
</dbReference>
<dbReference type="NCBIfam" id="TIGR03588">
    <property type="entry name" value="PseC"/>
    <property type="match status" value="1"/>
</dbReference>
<dbReference type="Pfam" id="PF01041">
    <property type="entry name" value="DegT_DnrJ_EryC1"/>
    <property type="match status" value="1"/>
</dbReference>
<dbReference type="CDD" id="cd00616">
    <property type="entry name" value="AHBA_syn"/>
    <property type="match status" value="1"/>
</dbReference>
<accession>A0ABV7D346</accession>
<dbReference type="RefSeq" id="WP_194211790.1">
    <property type="nucleotide sequence ID" value="NZ_CP061205.1"/>
</dbReference>
<protein>
    <submittedName>
        <fullName evidence="3">UDP-4-amino-4, 6-dideoxy-N-acetyl-beta-L-altrosamine transaminase</fullName>
        <ecNumber evidence="3">2.6.1.92</ecNumber>
    </submittedName>
</protein>
<sequence length="397" mass="43552">MPQHFLPYGRHTLDSDDIAAVVDVLKHGALTCGPKVDEFEAEFARKIGAVEAVVVSNGTTALHLALLAANFRPGDIAIVPTLTFLSTANAVHMAGGRVVFADVCPKTGLMTPDTLKAAFKKSNYKAKAVLPVHLTGQSEHMAEIHDYARDKGMVIISDCCHAIGASYKAGGSPGDGQFEDFGCYSLHPVKSIAMGEGGVVTTKTPELARYIRQLRSHDMRRLPEEFVRPELGFDDSGEPNPWYYEMHELGYNYRATDIQCALGLSQLGKLDKFLARRLKLADMYDTLLEPLAPVVTSNPRSIDCNSAWHLYAVKIDFASMGKSRGHIMRSFAEKGVGTQVHYIPVHEQPYYQKHYGVQDLPGAADYYAGTLTLPLFPSMFDTDPGFVVKTLKAVLNN</sequence>
<dbReference type="EC" id="2.6.1.92" evidence="3"/>
<dbReference type="PANTHER" id="PTHR30244:SF34">
    <property type="entry name" value="DTDP-4-AMINO-4,6-DIDEOXYGALACTOSE TRANSAMINASE"/>
    <property type="match status" value="1"/>
</dbReference>
<evidence type="ECO:0000313" key="4">
    <source>
        <dbReference type="Proteomes" id="UP001595444"/>
    </source>
</evidence>
<evidence type="ECO:0000256" key="1">
    <source>
        <dbReference type="ARBA" id="ARBA00037999"/>
    </source>
</evidence>
<proteinExistence type="inferred from homology"/>
<dbReference type="PIRSF" id="PIRSF000390">
    <property type="entry name" value="PLP_StrS"/>
    <property type="match status" value="1"/>
</dbReference>
<evidence type="ECO:0000256" key="2">
    <source>
        <dbReference type="RuleBase" id="RU004508"/>
    </source>
</evidence>
<gene>
    <name evidence="3" type="primary">pseC</name>
    <name evidence="3" type="ORF">ACFOKA_04890</name>
</gene>
<keyword evidence="3" id="KW-0032">Aminotransferase</keyword>
<dbReference type="InterPro" id="IPR015422">
    <property type="entry name" value="PyrdxlP-dep_Trfase_small"/>
</dbReference>
<organism evidence="3 4">
    <name type="scientific">Kordiimonas pumila</name>
    <dbReference type="NCBI Taxonomy" id="2161677"/>
    <lineage>
        <taxon>Bacteria</taxon>
        <taxon>Pseudomonadati</taxon>
        <taxon>Pseudomonadota</taxon>
        <taxon>Alphaproteobacteria</taxon>
        <taxon>Kordiimonadales</taxon>
        <taxon>Kordiimonadaceae</taxon>
        <taxon>Kordiimonas</taxon>
    </lineage>
</organism>
<name>A0ABV7D346_9PROT</name>
<dbReference type="InterPro" id="IPR000653">
    <property type="entry name" value="DegT/StrS_aminotransferase"/>
</dbReference>
<evidence type="ECO:0000313" key="3">
    <source>
        <dbReference type="EMBL" id="MFC3051236.1"/>
    </source>
</evidence>
<dbReference type="EMBL" id="JBHRSL010000002">
    <property type="protein sequence ID" value="MFC3051236.1"/>
    <property type="molecule type" value="Genomic_DNA"/>
</dbReference>
<keyword evidence="3" id="KW-0808">Transferase</keyword>
<keyword evidence="4" id="KW-1185">Reference proteome</keyword>
<keyword evidence="2" id="KW-0663">Pyridoxal phosphate</keyword>
<reference evidence="4" key="1">
    <citation type="journal article" date="2019" name="Int. J. Syst. Evol. Microbiol.">
        <title>The Global Catalogue of Microorganisms (GCM) 10K type strain sequencing project: providing services to taxonomists for standard genome sequencing and annotation.</title>
        <authorList>
            <consortium name="The Broad Institute Genomics Platform"/>
            <consortium name="The Broad Institute Genome Sequencing Center for Infectious Disease"/>
            <person name="Wu L."/>
            <person name="Ma J."/>
        </authorList>
    </citation>
    <scope>NUCLEOTIDE SEQUENCE [LARGE SCALE GENOMIC DNA]</scope>
    <source>
        <strain evidence="4">KCTC 62164</strain>
    </source>
</reference>
<dbReference type="Proteomes" id="UP001595444">
    <property type="component" value="Unassembled WGS sequence"/>
</dbReference>
<dbReference type="SUPFAM" id="SSF53383">
    <property type="entry name" value="PLP-dependent transferases"/>
    <property type="match status" value="1"/>
</dbReference>
<comment type="caution">
    <text evidence="3">The sequence shown here is derived from an EMBL/GenBank/DDBJ whole genome shotgun (WGS) entry which is preliminary data.</text>
</comment>
<comment type="similarity">
    <text evidence="1 2">Belongs to the DegT/DnrJ/EryC1 family.</text>
</comment>
<dbReference type="InterPro" id="IPR020026">
    <property type="entry name" value="PseC"/>
</dbReference>